<dbReference type="InterPro" id="IPR010067">
    <property type="entry name" value="ABC_SsuA_sub-bd"/>
</dbReference>
<dbReference type="PANTHER" id="PTHR30024:SF47">
    <property type="entry name" value="TAURINE-BINDING PERIPLASMIC PROTEIN"/>
    <property type="match status" value="1"/>
</dbReference>
<dbReference type="eggNOG" id="COG0715">
    <property type="taxonomic scope" value="Bacteria"/>
</dbReference>
<proteinExistence type="inferred from homology"/>
<evidence type="ECO:0000256" key="3">
    <source>
        <dbReference type="ARBA" id="ARBA00010742"/>
    </source>
</evidence>
<keyword evidence="7" id="KW-0732">Signal</keyword>
<evidence type="ECO:0000256" key="7">
    <source>
        <dbReference type="ARBA" id="ARBA00022729"/>
    </source>
</evidence>
<keyword evidence="10" id="KW-1185">Reference proteome</keyword>
<dbReference type="InterPro" id="IPR044527">
    <property type="entry name" value="NrtA/CpmA_ABC-bd_dom"/>
</dbReference>
<dbReference type="Gene3D" id="3.40.190.10">
    <property type="entry name" value="Periplasmic binding protein-like II"/>
    <property type="match status" value="2"/>
</dbReference>
<evidence type="ECO:0000256" key="1">
    <source>
        <dbReference type="ARBA" id="ARBA00004308"/>
    </source>
</evidence>
<comment type="similarity">
    <text evidence="3">Belongs to the bacterial solute-binding protein SsuA/TauA family.</text>
</comment>
<evidence type="ECO:0000256" key="5">
    <source>
        <dbReference type="ARBA" id="ARBA00022475"/>
    </source>
</evidence>
<sequence>MKARSVTALLFFLLAAALLPAQVAIRVGYFPNVTHAEALVGRANGRFEQALGSATKLEWKTFNAGPSGIEALFAGAVDLLYVGPNPAITGYIRSQGEALRVVAGGASGGASLVVRKGANIRNVEDFRGKKVASPQLGNTQDVALRAWLLQNHLKSTDKGGDVQIVPLANPDQLTLFQKGQLDASWAPEPWAARLIQEADGQIFLDERSLWPDHRFAVTEVVVRTAFLREHPDLVKKWLSVHVELANWINKNPGEAKAIVNRQIQSDTGRALPSRVLDEAFSRLEITYDPIRSSLTVVAERAYQAGFLKQRPDLSRLYSFELLNQVLREKNLPNVE</sequence>
<evidence type="ECO:0000256" key="2">
    <source>
        <dbReference type="ARBA" id="ARBA00004418"/>
    </source>
</evidence>
<keyword evidence="8" id="KW-0472">Membrane</keyword>
<dbReference type="CDD" id="cd13553">
    <property type="entry name" value="PBP2_NrtA_CpmA_like"/>
    <property type="match status" value="1"/>
</dbReference>
<dbReference type="HOGENOM" id="CLU_028871_10_0_0"/>
<dbReference type="NCBIfam" id="TIGR01728">
    <property type="entry name" value="SsuA_fam"/>
    <property type="match status" value="1"/>
</dbReference>
<dbReference type="AlphaFoldDB" id="Q1ITH0"/>
<dbReference type="SUPFAM" id="SSF53850">
    <property type="entry name" value="Periplasmic binding protein-like II"/>
    <property type="match status" value="1"/>
</dbReference>
<dbReference type="STRING" id="204669.Acid345_0825"/>
<evidence type="ECO:0000256" key="8">
    <source>
        <dbReference type="ARBA" id="ARBA00023136"/>
    </source>
</evidence>
<dbReference type="GO" id="GO:0012505">
    <property type="term" value="C:endomembrane system"/>
    <property type="evidence" value="ECO:0007669"/>
    <property type="project" value="UniProtKB-SubCell"/>
</dbReference>
<dbReference type="EMBL" id="CP000360">
    <property type="protein sequence ID" value="ABF39830.1"/>
    <property type="molecule type" value="Genomic_DNA"/>
</dbReference>
<name>Q1ITH0_KORVE</name>
<dbReference type="KEGG" id="aba:Acid345_0825"/>
<dbReference type="Proteomes" id="UP000002432">
    <property type="component" value="Chromosome"/>
</dbReference>
<accession>Q1ITH0</accession>
<reference evidence="9 10" key="1">
    <citation type="journal article" date="2009" name="Appl. Environ. Microbiol.">
        <title>Three genomes from the phylum Acidobacteria provide insight into the lifestyles of these microorganisms in soils.</title>
        <authorList>
            <person name="Ward N.L."/>
            <person name="Challacombe J.F."/>
            <person name="Janssen P.H."/>
            <person name="Henrissat B."/>
            <person name="Coutinho P.M."/>
            <person name="Wu M."/>
            <person name="Xie G."/>
            <person name="Haft D.H."/>
            <person name="Sait M."/>
            <person name="Badger J."/>
            <person name="Barabote R.D."/>
            <person name="Bradley B."/>
            <person name="Brettin T.S."/>
            <person name="Brinkac L.M."/>
            <person name="Bruce D."/>
            <person name="Creasy T."/>
            <person name="Daugherty S.C."/>
            <person name="Davidsen T.M."/>
            <person name="DeBoy R.T."/>
            <person name="Detter J.C."/>
            <person name="Dodson R.J."/>
            <person name="Durkin A.S."/>
            <person name="Ganapathy A."/>
            <person name="Gwinn-Giglio M."/>
            <person name="Han C.S."/>
            <person name="Khouri H."/>
            <person name="Kiss H."/>
            <person name="Kothari S.P."/>
            <person name="Madupu R."/>
            <person name="Nelson K.E."/>
            <person name="Nelson W.C."/>
            <person name="Paulsen I."/>
            <person name="Penn K."/>
            <person name="Ren Q."/>
            <person name="Rosovitz M.J."/>
            <person name="Selengut J.D."/>
            <person name="Shrivastava S."/>
            <person name="Sullivan S.A."/>
            <person name="Tapia R."/>
            <person name="Thompson L.S."/>
            <person name="Watkins K.L."/>
            <person name="Yang Q."/>
            <person name="Yu C."/>
            <person name="Zafar N."/>
            <person name="Zhou L."/>
            <person name="Kuske C.R."/>
        </authorList>
    </citation>
    <scope>NUCLEOTIDE SEQUENCE [LARGE SCALE GENOMIC DNA]</scope>
    <source>
        <strain evidence="9 10">Ellin345</strain>
    </source>
</reference>
<dbReference type="GO" id="GO:0042597">
    <property type="term" value="C:periplasmic space"/>
    <property type="evidence" value="ECO:0007669"/>
    <property type="project" value="UniProtKB-SubCell"/>
</dbReference>
<organism evidence="9 10">
    <name type="scientific">Koribacter versatilis (strain Ellin345)</name>
    <dbReference type="NCBI Taxonomy" id="204669"/>
    <lineage>
        <taxon>Bacteria</taxon>
        <taxon>Pseudomonadati</taxon>
        <taxon>Acidobacteriota</taxon>
        <taxon>Terriglobia</taxon>
        <taxon>Terriglobales</taxon>
        <taxon>Candidatus Korobacteraceae</taxon>
        <taxon>Candidatus Korobacter</taxon>
    </lineage>
</organism>
<keyword evidence="6" id="KW-0997">Cell inner membrane</keyword>
<dbReference type="PANTHER" id="PTHR30024">
    <property type="entry name" value="ALIPHATIC SULFONATES-BINDING PROTEIN-RELATED"/>
    <property type="match status" value="1"/>
</dbReference>
<evidence type="ECO:0000256" key="4">
    <source>
        <dbReference type="ARBA" id="ARBA00022448"/>
    </source>
</evidence>
<protein>
    <submittedName>
        <fullName evidence="9">ABC transporter, substrate-binding protein, aliphatic sulfonates</fullName>
    </submittedName>
</protein>
<keyword evidence="5" id="KW-1003">Cell membrane</keyword>
<evidence type="ECO:0000313" key="9">
    <source>
        <dbReference type="EMBL" id="ABF39830.1"/>
    </source>
</evidence>
<comment type="subcellular location">
    <subcellularLocation>
        <location evidence="1">Endomembrane system</location>
    </subcellularLocation>
    <subcellularLocation>
        <location evidence="2">Periplasm</location>
    </subcellularLocation>
</comment>
<evidence type="ECO:0000256" key="6">
    <source>
        <dbReference type="ARBA" id="ARBA00022519"/>
    </source>
</evidence>
<evidence type="ECO:0000313" key="10">
    <source>
        <dbReference type="Proteomes" id="UP000002432"/>
    </source>
</evidence>
<dbReference type="Pfam" id="PF13379">
    <property type="entry name" value="NMT1_2"/>
    <property type="match status" value="1"/>
</dbReference>
<keyword evidence="4" id="KW-0813">Transport</keyword>
<dbReference type="EnsemblBacteria" id="ABF39830">
    <property type="protein sequence ID" value="ABF39830"/>
    <property type="gene ID" value="Acid345_0825"/>
</dbReference>
<dbReference type="GO" id="GO:0042626">
    <property type="term" value="F:ATPase-coupled transmembrane transporter activity"/>
    <property type="evidence" value="ECO:0007669"/>
    <property type="project" value="InterPro"/>
</dbReference>
<gene>
    <name evidence="9" type="ordered locus">Acid345_0825</name>
</gene>
<dbReference type="GO" id="GO:0016020">
    <property type="term" value="C:membrane"/>
    <property type="evidence" value="ECO:0007669"/>
    <property type="project" value="InterPro"/>
</dbReference>